<sequence>AVAVAAVAAAAAAAEAAAFEDGNPDYGDGQEKFDAVIADLLLIQELDKNPRVPKDELYRYNVLPEELTALGPRVRELGDDLYEALGLSSMDRRSFVQMKLKHQAHHPIARTLLEKINKNMEKLETIPLEMERIKDRPVIHLKEYLFKEPELLLKPKDPKKRKIKR</sequence>
<organism evidence="1 2">
    <name type="scientific">Triticum urartu</name>
    <name type="common">Red wild einkorn</name>
    <name type="synonym">Crithodium urartu</name>
    <dbReference type="NCBI Taxonomy" id="4572"/>
    <lineage>
        <taxon>Eukaryota</taxon>
        <taxon>Viridiplantae</taxon>
        <taxon>Streptophyta</taxon>
        <taxon>Embryophyta</taxon>
        <taxon>Tracheophyta</taxon>
        <taxon>Spermatophyta</taxon>
        <taxon>Magnoliopsida</taxon>
        <taxon>Liliopsida</taxon>
        <taxon>Poales</taxon>
        <taxon>Poaceae</taxon>
        <taxon>BOP clade</taxon>
        <taxon>Pooideae</taxon>
        <taxon>Triticodae</taxon>
        <taxon>Triticeae</taxon>
        <taxon>Triticinae</taxon>
        <taxon>Triticum</taxon>
    </lineage>
</organism>
<reference evidence="1" key="2">
    <citation type="submission" date="2018-03" db="EMBL/GenBank/DDBJ databases">
        <title>The Triticum urartu genome reveals the dynamic nature of wheat genome evolution.</title>
        <authorList>
            <person name="Ling H."/>
            <person name="Ma B."/>
            <person name="Shi X."/>
            <person name="Liu H."/>
            <person name="Dong L."/>
            <person name="Sun H."/>
            <person name="Cao Y."/>
            <person name="Gao Q."/>
            <person name="Zheng S."/>
            <person name="Li Y."/>
            <person name="Yu Y."/>
            <person name="Du H."/>
            <person name="Qi M."/>
            <person name="Li Y."/>
            <person name="Yu H."/>
            <person name="Cui Y."/>
            <person name="Wang N."/>
            <person name="Chen C."/>
            <person name="Wu H."/>
            <person name="Zhao Y."/>
            <person name="Zhang J."/>
            <person name="Li Y."/>
            <person name="Zhou W."/>
            <person name="Zhang B."/>
            <person name="Hu W."/>
            <person name="Eijk M."/>
            <person name="Tang J."/>
            <person name="Witsenboer H."/>
            <person name="Zhao S."/>
            <person name="Li Z."/>
            <person name="Zhang A."/>
            <person name="Wang D."/>
            <person name="Liang C."/>
        </authorList>
    </citation>
    <scope>NUCLEOTIDE SEQUENCE [LARGE SCALE GENOMIC DNA]</scope>
    <source>
        <strain evidence="1">cv. G1812</strain>
    </source>
</reference>
<reference evidence="1" key="3">
    <citation type="submission" date="2022-06" db="UniProtKB">
        <authorList>
            <consortium name="EnsemblPlants"/>
        </authorList>
    </citation>
    <scope>IDENTIFICATION</scope>
</reference>
<proteinExistence type="predicted"/>
<dbReference type="EnsemblPlants" id="TuG1812G0100003596.01.T01">
    <property type="protein sequence ID" value="TuG1812G0100003596.01.T01"/>
    <property type="gene ID" value="TuG1812G0100003596.01"/>
</dbReference>
<dbReference type="Proteomes" id="UP000015106">
    <property type="component" value="Chromosome 1"/>
</dbReference>
<protein>
    <submittedName>
        <fullName evidence="1">Uncharacterized protein</fullName>
    </submittedName>
</protein>
<name>A0A8R7P667_TRIUA</name>
<dbReference type="Gramene" id="TuG1812G0100003596.01.T01">
    <property type="protein sequence ID" value="TuG1812G0100003596.01.T01"/>
    <property type="gene ID" value="TuG1812G0100003596.01"/>
</dbReference>
<evidence type="ECO:0000313" key="1">
    <source>
        <dbReference type="EnsemblPlants" id="TuG1812G0100003596.01.T01"/>
    </source>
</evidence>
<evidence type="ECO:0000313" key="2">
    <source>
        <dbReference type="Proteomes" id="UP000015106"/>
    </source>
</evidence>
<accession>A0A8R7P667</accession>
<keyword evidence="2" id="KW-1185">Reference proteome</keyword>
<dbReference type="AlphaFoldDB" id="A0A8R7P667"/>
<reference evidence="2" key="1">
    <citation type="journal article" date="2013" name="Nature">
        <title>Draft genome of the wheat A-genome progenitor Triticum urartu.</title>
        <authorList>
            <person name="Ling H.Q."/>
            <person name="Zhao S."/>
            <person name="Liu D."/>
            <person name="Wang J."/>
            <person name="Sun H."/>
            <person name="Zhang C."/>
            <person name="Fan H."/>
            <person name="Li D."/>
            <person name="Dong L."/>
            <person name="Tao Y."/>
            <person name="Gao C."/>
            <person name="Wu H."/>
            <person name="Li Y."/>
            <person name="Cui Y."/>
            <person name="Guo X."/>
            <person name="Zheng S."/>
            <person name="Wang B."/>
            <person name="Yu K."/>
            <person name="Liang Q."/>
            <person name="Yang W."/>
            <person name="Lou X."/>
            <person name="Chen J."/>
            <person name="Feng M."/>
            <person name="Jian J."/>
            <person name="Zhang X."/>
            <person name="Luo G."/>
            <person name="Jiang Y."/>
            <person name="Liu J."/>
            <person name="Wang Z."/>
            <person name="Sha Y."/>
            <person name="Zhang B."/>
            <person name="Wu H."/>
            <person name="Tang D."/>
            <person name="Shen Q."/>
            <person name="Xue P."/>
            <person name="Zou S."/>
            <person name="Wang X."/>
            <person name="Liu X."/>
            <person name="Wang F."/>
            <person name="Yang Y."/>
            <person name="An X."/>
            <person name="Dong Z."/>
            <person name="Zhang K."/>
            <person name="Zhang X."/>
            <person name="Luo M.C."/>
            <person name="Dvorak J."/>
            <person name="Tong Y."/>
            <person name="Wang J."/>
            <person name="Yang H."/>
            <person name="Li Z."/>
            <person name="Wang D."/>
            <person name="Zhang A."/>
            <person name="Wang J."/>
        </authorList>
    </citation>
    <scope>NUCLEOTIDE SEQUENCE</scope>
    <source>
        <strain evidence="2">cv. G1812</strain>
    </source>
</reference>